<dbReference type="Proteomes" id="UP001500620">
    <property type="component" value="Unassembled WGS sequence"/>
</dbReference>
<reference evidence="3" key="1">
    <citation type="journal article" date="2019" name="Int. J. Syst. Evol. Microbiol.">
        <title>The Global Catalogue of Microorganisms (GCM) 10K type strain sequencing project: providing services to taxonomists for standard genome sequencing and annotation.</title>
        <authorList>
            <consortium name="The Broad Institute Genomics Platform"/>
            <consortium name="The Broad Institute Genome Sequencing Center for Infectious Disease"/>
            <person name="Wu L."/>
            <person name="Ma J."/>
        </authorList>
    </citation>
    <scope>NUCLEOTIDE SEQUENCE [LARGE SCALE GENOMIC DNA]</scope>
    <source>
        <strain evidence="3">JCM 17441</strain>
    </source>
</reference>
<name>A0ABP8DTA5_9ACTN</name>
<feature type="compositionally biased region" description="Basic and acidic residues" evidence="1">
    <location>
        <begin position="37"/>
        <end position="46"/>
    </location>
</feature>
<keyword evidence="3" id="KW-1185">Reference proteome</keyword>
<sequence length="83" mass="8587">MAAVCGGPIGARLSRRSKSAASSGQAGRGSLWSYHRSSFEETEMQKTDSTPVVRTAVRSGGLATNHSQAAPAGTDRDRAAGPR</sequence>
<evidence type="ECO:0000313" key="3">
    <source>
        <dbReference type="Proteomes" id="UP001500620"/>
    </source>
</evidence>
<comment type="caution">
    <text evidence="2">The sequence shown here is derived from an EMBL/GenBank/DDBJ whole genome shotgun (WGS) entry which is preliminary data.</text>
</comment>
<feature type="compositionally biased region" description="Low complexity" evidence="1">
    <location>
        <begin position="19"/>
        <end position="30"/>
    </location>
</feature>
<feature type="compositionally biased region" description="Basic and acidic residues" evidence="1">
    <location>
        <begin position="74"/>
        <end position="83"/>
    </location>
</feature>
<organism evidence="2 3">
    <name type="scientific">Dactylosporangium darangshiense</name>
    <dbReference type="NCBI Taxonomy" id="579108"/>
    <lineage>
        <taxon>Bacteria</taxon>
        <taxon>Bacillati</taxon>
        <taxon>Actinomycetota</taxon>
        <taxon>Actinomycetes</taxon>
        <taxon>Micromonosporales</taxon>
        <taxon>Micromonosporaceae</taxon>
        <taxon>Dactylosporangium</taxon>
    </lineage>
</organism>
<protein>
    <submittedName>
        <fullName evidence="2">Uncharacterized protein</fullName>
    </submittedName>
</protein>
<dbReference type="EMBL" id="BAABAT010000062">
    <property type="protein sequence ID" value="GAA4263181.1"/>
    <property type="molecule type" value="Genomic_DNA"/>
</dbReference>
<evidence type="ECO:0000313" key="2">
    <source>
        <dbReference type="EMBL" id="GAA4263181.1"/>
    </source>
</evidence>
<proteinExistence type="predicted"/>
<evidence type="ECO:0000256" key="1">
    <source>
        <dbReference type="SAM" id="MobiDB-lite"/>
    </source>
</evidence>
<gene>
    <name evidence="2" type="ORF">GCM10022255_105400</name>
</gene>
<feature type="region of interest" description="Disordered" evidence="1">
    <location>
        <begin position="1"/>
        <end position="83"/>
    </location>
</feature>
<accession>A0ABP8DTA5</accession>